<dbReference type="GO" id="GO:0020037">
    <property type="term" value="F:heme binding"/>
    <property type="evidence" value="ECO:0007669"/>
    <property type="project" value="TreeGrafter"/>
</dbReference>
<proteinExistence type="inferred from homology"/>
<name>A0A1H0D7D5_9HYPH</name>
<feature type="transmembrane region" description="Helical" evidence="13">
    <location>
        <begin position="54"/>
        <end position="77"/>
    </location>
</feature>
<keyword evidence="3" id="KW-0813">Transport</keyword>
<dbReference type="RefSeq" id="WP_090668668.1">
    <property type="nucleotide sequence ID" value="NZ_FNIT01000001.1"/>
</dbReference>
<dbReference type="InterPro" id="IPR052168">
    <property type="entry name" value="Cytochrome_b561_oxidase"/>
</dbReference>
<comment type="subcellular location">
    <subcellularLocation>
        <location evidence="2">Cell membrane</location>
        <topology evidence="2">Multi-pass membrane protein</topology>
    </subcellularLocation>
</comment>
<evidence type="ECO:0000259" key="14">
    <source>
        <dbReference type="Pfam" id="PF01292"/>
    </source>
</evidence>
<keyword evidence="10" id="KW-0408">Iron</keyword>
<evidence type="ECO:0000256" key="1">
    <source>
        <dbReference type="ARBA" id="ARBA00001970"/>
    </source>
</evidence>
<keyword evidence="7" id="KW-0479">Metal-binding</keyword>
<gene>
    <name evidence="15" type="ORF">SAMN05192530_101636</name>
</gene>
<evidence type="ECO:0000256" key="13">
    <source>
        <dbReference type="SAM" id="Phobius"/>
    </source>
</evidence>
<keyword evidence="4" id="KW-1003">Cell membrane</keyword>
<dbReference type="Proteomes" id="UP000198793">
    <property type="component" value="Unassembled WGS sequence"/>
</dbReference>
<evidence type="ECO:0000256" key="3">
    <source>
        <dbReference type="ARBA" id="ARBA00022448"/>
    </source>
</evidence>
<dbReference type="InterPro" id="IPR011577">
    <property type="entry name" value="Cyt_b561_bac/Ni-Hgenase"/>
</dbReference>
<dbReference type="PANTHER" id="PTHR30529">
    <property type="entry name" value="CYTOCHROME B561"/>
    <property type="match status" value="1"/>
</dbReference>
<organism evidence="15 16">
    <name type="scientific">Aureimonas jatrophae</name>
    <dbReference type="NCBI Taxonomy" id="1166073"/>
    <lineage>
        <taxon>Bacteria</taxon>
        <taxon>Pseudomonadati</taxon>
        <taxon>Pseudomonadota</taxon>
        <taxon>Alphaproteobacteria</taxon>
        <taxon>Hyphomicrobiales</taxon>
        <taxon>Aurantimonadaceae</taxon>
        <taxon>Aureimonas</taxon>
    </lineage>
</organism>
<feature type="transmembrane region" description="Helical" evidence="13">
    <location>
        <begin position="155"/>
        <end position="176"/>
    </location>
</feature>
<comment type="cofactor">
    <cofactor evidence="1">
        <name>heme b</name>
        <dbReference type="ChEBI" id="CHEBI:60344"/>
    </cofactor>
</comment>
<keyword evidence="16" id="KW-1185">Reference proteome</keyword>
<dbReference type="Pfam" id="PF01292">
    <property type="entry name" value="Ni_hydr_CYTB"/>
    <property type="match status" value="1"/>
</dbReference>
<keyword evidence="9 13" id="KW-1133">Transmembrane helix</keyword>
<evidence type="ECO:0000256" key="5">
    <source>
        <dbReference type="ARBA" id="ARBA00022617"/>
    </source>
</evidence>
<evidence type="ECO:0000256" key="9">
    <source>
        <dbReference type="ARBA" id="ARBA00022989"/>
    </source>
</evidence>
<evidence type="ECO:0000256" key="7">
    <source>
        <dbReference type="ARBA" id="ARBA00022723"/>
    </source>
</evidence>
<dbReference type="InterPro" id="IPR016174">
    <property type="entry name" value="Di-haem_cyt_TM"/>
</dbReference>
<accession>A0A1H0D7D5</accession>
<dbReference type="AlphaFoldDB" id="A0A1H0D7D5"/>
<evidence type="ECO:0000313" key="15">
    <source>
        <dbReference type="EMBL" id="SDN66107.1"/>
    </source>
</evidence>
<sequence length="196" mass="21072">MSIAGAQSPAPLADQPSGYGLVTRTLHWGMALLFAWQFTSAILRAVAEDTAIEGFFWSTHYSVGFTLWVLVLLRGAWGLANWSRRPPHEGPPLLARAATLGHLALYALMVVVPTLAILRAAGNGRGFRVYGIQLVAPGGEPVPALVAPGNALHGFLGWTLLVLVAGHIAMALWHGLVRRDATLSRMTRGREPQAIR</sequence>
<dbReference type="EMBL" id="FNIT01000001">
    <property type="protein sequence ID" value="SDN66107.1"/>
    <property type="molecule type" value="Genomic_DNA"/>
</dbReference>
<evidence type="ECO:0000256" key="4">
    <source>
        <dbReference type="ARBA" id="ARBA00022475"/>
    </source>
</evidence>
<feature type="transmembrane region" description="Helical" evidence="13">
    <location>
        <begin position="97"/>
        <end position="118"/>
    </location>
</feature>
<evidence type="ECO:0000256" key="12">
    <source>
        <dbReference type="ARBA" id="ARBA00037975"/>
    </source>
</evidence>
<dbReference type="SUPFAM" id="SSF81342">
    <property type="entry name" value="Transmembrane di-heme cytochromes"/>
    <property type="match status" value="1"/>
</dbReference>
<dbReference type="PANTHER" id="PTHR30529:SF1">
    <property type="entry name" value="CYTOCHROME B561 HOMOLOG 2"/>
    <property type="match status" value="1"/>
</dbReference>
<keyword evidence="8" id="KW-0249">Electron transport</keyword>
<dbReference type="GO" id="GO:0022904">
    <property type="term" value="P:respiratory electron transport chain"/>
    <property type="evidence" value="ECO:0007669"/>
    <property type="project" value="InterPro"/>
</dbReference>
<dbReference type="GO" id="GO:0046872">
    <property type="term" value="F:metal ion binding"/>
    <property type="evidence" value="ECO:0007669"/>
    <property type="project" value="UniProtKB-KW"/>
</dbReference>
<dbReference type="GO" id="GO:0009055">
    <property type="term" value="F:electron transfer activity"/>
    <property type="evidence" value="ECO:0007669"/>
    <property type="project" value="InterPro"/>
</dbReference>
<dbReference type="STRING" id="1166073.SAMN05192530_101636"/>
<evidence type="ECO:0000256" key="10">
    <source>
        <dbReference type="ARBA" id="ARBA00023004"/>
    </source>
</evidence>
<evidence type="ECO:0000256" key="8">
    <source>
        <dbReference type="ARBA" id="ARBA00022982"/>
    </source>
</evidence>
<keyword evidence="6 13" id="KW-0812">Transmembrane</keyword>
<reference evidence="15 16" key="1">
    <citation type="submission" date="2016-10" db="EMBL/GenBank/DDBJ databases">
        <authorList>
            <person name="de Groot N.N."/>
        </authorList>
    </citation>
    <scope>NUCLEOTIDE SEQUENCE [LARGE SCALE GENOMIC DNA]</scope>
    <source>
        <strain evidence="16">L7-484,KACC 16230,DSM 25025</strain>
    </source>
</reference>
<evidence type="ECO:0000256" key="11">
    <source>
        <dbReference type="ARBA" id="ARBA00023136"/>
    </source>
</evidence>
<dbReference type="GO" id="GO:0005886">
    <property type="term" value="C:plasma membrane"/>
    <property type="evidence" value="ECO:0007669"/>
    <property type="project" value="UniProtKB-SubCell"/>
</dbReference>
<dbReference type="OrthoDB" id="7280471at2"/>
<keyword evidence="5" id="KW-0349">Heme</keyword>
<evidence type="ECO:0000256" key="2">
    <source>
        <dbReference type="ARBA" id="ARBA00004651"/>
    </source>
</evidence>
<feature type="transmembrane region" description="Helical" evidence="13">
    <location>
        <begin position="26"/>
        <end position="47"/>
    </location>
</feature>
<evidence type="ECO:0000313" key="16">
    <source>
        <dbReference type="Proteomes" id="UP000198793"/>
    </source>
</evidence>
<protein>
    <submittedName>
        <fullName evidence="15">Cytochrome b561</fullName>
    </submittedName>
</protein>
<keyword evidence="11 13" id="KW-0472">Membrane</keyword>
<evidence type="ECO:0000256" key="6">
    <source>
        <dbReference type="ARBA" id="ARBA00022692"/>
    </source>
</evidence>
<feature type="domain" description="Cytochrome b561 bacterial/Ni-hydrogenase" evidence="14">
    <location>
        <begin position="19"/>
        <end position="189"/>
    </location>
</feature>
<comment type="similarity">
    <text evidence="12">Belongs to the cytochrome b561 family.</text>
</comment>